<proteinExistence type="predicted"/>
<evidence type="ECO:0000313" key="3">
    <source>
        <dbReference type="EMBL" id="MBK1696431.1"/>
    </source>
</evidence>
<feature type="domain" description="PilZ" evidence="2">
    <location>
        <begin position="54"/>
        <end position="143"/>
    </location>
</feature>
<sequence>MTGGPRRWPCALTSCLHLSTHNSSGCCQHQGRVGSESVHDDNEPKAGGTLSRQDRRAHRRSRVLWGATLMADGVDGEVTCTVVDISAGGAKLMLNEKLIGRDPDLLSVVTPGERVTLSVRASGSVPAEVVWQEGDRAGLRFLIDPADVRARFPGVVPPD</sequence>
<accession>A0A934UZE0</accession>
<organism evidence="3 4">
    <name type="scientific">Rhodovibrio salinarum</name>
    <dbReference type="NCBI Taxonomy" id="1087"/>
    <lineage>
        <taxon>Bacteria</taxon>
        <taxon>Pseudomonadati</taxon>
        <taxon>Pseudomonadota</taxon>
        <taxon>Alphaproteobacteria</taxon>
        <taxon>Rhodospirillales</taxon>
        <taxon>Rhodovibrionaceae</taxon>
        <taxon>Rhodovibrio</taxon>
    </lineage>
</organism>
<evidence type="ECO:0000313" key="4">
    <source>
        <dbReference type="Proteomes" id="UP000778970"/>
    </source>
</evidence>
<reference evidence="3" key="1">
    <citation type="submission" date="2017-08" db="EMBL/GenBank/DDBJ databases">
        <authorList>
            <person name="Imhoff J.F."/>
            <person name="Rahn T."/>
            <person name="Kuenzel S."/>
            <person name="Neulinger S.C."/>
        </authorList>
    </citation>
    <scope>NUCLEOTIDE SEQUENCE</scope>
    <source>
        <strain evidence="3">DSM 9154</strain>
    </source>
</reference>
<evidence type="ECO:0000259" key="2">
    <source>
        <dbReference type="Pfam" id="PF07238"/>
    </source>
</evidence>
<dbReference type="EMBL" id="NRRE01000017">
    <property type="protein sequence ID" value="MBK1696431.1"/>
    <property type="molecule type" value="Genomic_DNA"/>
</dbReference>
<name>A0A934UZE0_9PROT</name>
<dbReference type="GO" id="GO:0035438">
    <property type="term" value="F:cyclic-di-GMP binding"/>
    <property type="evidence" value="ECO:0007669"/>
    <property type="project" value="InterPro"/>
</dbReference>
<gene>
    <name evidence="3" type="ORF">CKO21_04140</name>
</gene>
<reference evidence="3" key="2">
    <citation type="journal article" date="2020" name="Microorganisms">
        <title>Osmotic Adaptation and Compatible Solute Biosynthesis of Phototrophic Bacteria as Revealed from Genome Analyses.</title>
        <authorList>
            <person name="Imhoff J.F."/>
            <person name="Rahn T."/>
            <person name="Kunzel S."/>
            <person name="Keller A."/>
            <person name="Neulinger S.C."/>
        </authorList>
    </citation>
    <scope>NUCLEOTIDE SEQUENCE</scope>
    <source>
        <strain evidence="3">DSM 9154</strain>
    </source>
</reference>
<dbReference type="Pfam" id="PF07238">
    <property type="entry name" value="PilZ"/>
    <property type="match status" value="1"/>
</dbReference>
<comment type="caution">
    <text evidence="3">The sequence shown here is derived from an EMBL/GenBank/DDBJ whole genome shotgun (WGS) entry which is preliminary data.</text>
</comment>
<dbReference type="InterPro" id="IPR009875">
    <property type="entry name" value="PilZ_domain"/>
</dbReference>
<dbReference type="Gene3D" id="2.40.10.220">
    <property type="entry name" value="predicted glycosyltransferase like domains"/>
    <property type="match status" value="1"/>
</dbReference>
<feature type="region of interest" description="Disordered" evidence="1">
    <location>
        <begin position="29"/>
        <end position="57"/>
    </location>
</feature>
<dbReference type="AlphaFoldDB" id="A0A934UZE0"/>
<protein>
    <submittedName>
        <fullName evidence="3">PilZ domain-containing protein</fullName>
    </submittedName>
</protein>
<dbReference type="Proteomes" id="UP000778970">
    <property type="component" value="Unassembled WGS sequence"/>
</dbReference>
<keyword evidence="4" id="KW-1185">Reference proteome</keyword>
<dbReference type="SUPFAM" id="SSF141371">
    <property type="entry name" value="PilZ domain-like"/>
    <property type="match status" value="1"/>
</dbReference>
<evidence type="ECO:0000256" key="1">
    <source>
        <dbReference type="SAM" id="MobiDB-lite"/>
    </source>
</evidence>